<proteinExistence type="inferred from homology"/>
<dbReference type="EMBL" id="AP019834">
    <property type="protein sequence ID" value="BBM48161.1"/>
    <property type="molecule type" value="Genomic_DNA"/>
</dbReference>
<dbReference type="PATRIC" id="fig|157687.3.peg.1878"/>
<dbReference type="Pfam" id="PF02609">
    <property type="entry name" value="Exonuc_VII_S"/>
    <property type="match status" value="1"/>
</dbReference>
<keyword evidence="7" id="KW-0175">Coiled coil</keyword>
<reference evidence="8 13" key="3">
    <citation type="submission" date="2019-07" db="EMBL/GenBank/DDBJ databases">
        <title>Complete Genome Sequence of Leptotrichia wadei Strain JMUB3933.</title>
        <authorList>
            <person name="Watanabe S."/>
            <person name="Cui L."/>
        </authorList>
    </citation>
    <scope>NUCLEOTIDE SEQUENCE [LARGE SCALE GENOMIC DNA]</scope>
    <source>
        <strain evidence="8 13">JMUB3933</strain>
    </source>
</reference>
<evidence type="ECO:0000256" key="3">
    <source>
        <dbReference type="ARBA" id="ARBA00022722"/>
    </source>
</evidence>
<keyword evidence="2 6" id="KW-0963">Cytoplasm</keyword>
<evidence type="ECO:0000256" key="5">
    <source>
        <dbReference type="ARBA" id="ARBA00022839"/>
    </source>
</evidence>
<evidence type="ECO:0000256" key="2">
    <source>
        <dbReference type="ARBA" id="ARBA00022490"/>
    </source>
</evidence>
<keyword evidence="12" id="KW-1185">Reference proteome</keyword>
<comment type="function">
    <text evidence="6">Bidirectionally degrades single-stranded DNA into large acid-insoluble oligonucleotides, which are then degraded further into small acid-soluble oligonucleotides.</text>
</comment>
<dbReference type="Proteomes" id="UP000321944">
    <property type="component" value="Chromosome"/>
</dbReference>
<dbReference type="NCBIfam" id="TIGR01280">
    <property type="entry name" value="xseB"/>
    <property type="match status" value="1"/>
</dbReference>
<accession>A0A133ZZY4</accession>
<organism evidence="11 12">
    <name type="scientific">Leptotrichia wadei</name>
    <dbReference type="NCBI Taxonomy" id="157687"/>
    <lineage>
        <taxon>Bacteria</taxon>
        <taxon>Fusobacteriati</taxon>
        <taxon>Fusobacteriota</taxon>
        <taxon>Fusobacteriia</taxon>
        <taxon>Fusobacteriales</taxon>
        <taxon>Leptotrichiaceae</taxon>
        <taxon>Leptotrichia</taxon>
    </lineage>
</organism>
<evidence type="ECO:0000313" key="11">
    <source>
        <dbReference type="EMBL" id="KXB61012.1"/>
    </source>
</evidence>
<comment type="similarity">
    <text evidence="1 6">Belongs to the XseB family.</text>
</comment>
<dbReference type="RefSeq" id="WP_060918438.1">
    <property type="nucleotide sequence ID" value="NZ_AP019834.1"/>
</dbReference>
<dbReference type="Proteomes" id="UP000321501">
    <property type="component" value="Chromosome"/>
</dbReference>
<dbReference type="EMBL" id="AP019835">
    <property type="protein sequence ID" value="BBM50497.1"/>
    <property type="molecule type" value="Genomic_DNA"/>
</dbReference>
<dbReference type="EMBL" id="LSDD01000146">
    <property type="protein sequence ID" value="KXB61012.1"/>
    <property type="molecule type" value="Genomic_DNA"/>
</dbReference>
<reference evidence="11" key="1">
    <citation type="submission" date="2016-01" db="EMBL/GenBank/DDBJ databases">
        <authorList>
            <person name="Oliw E.H."/>
        </authorList>
    </citation>
    <scope>NUCLEOTIDE SEQUENCE [LARGE SCALE GENOMIC DNA]</scope>
    <source>
        <strain evidence="11">KA00185</strain>
    </source>
</reference>
<dbReference type="GO" id="GO:0005829">
    <property type="term" value="C:cytosol"/>
    <property type="evidence" value="ECO:0007669"/>
    <property type="project" value="TreeGrafter"/>
</dbReference>
<dbReference type="Proteomes" id="UP000070483">
    <property type="component" value="Unassembled WGS sequence"/>
</dbReference>
<dbReference type="STRING" id="157687.HMPREF3180_01881"/>
<evidence type="ECO:0000256" key="1">
    <source>
        <dbReference type="ARBA" id="ARBA00009998"/>
    </source>
</evidence>
<dbReference type="SUPFAM" id="SSF116842">
    <property type="entry name" value="XseB-like"/>
    <property type="match status" value="1"/>
</dbReference>
<comment type="subcellular location">
    <subcellularLocation>
        <location evidence="6">Cytoplasm</location>
    </subcellularLocation>
</comment>
<name>A0A133ZZY4_9FUSO</name>
<evidence type="ECO:0000313" key="8">
    <source>
        <dbReference type="EMBL" id="BBM48161.1"/>
    </source>
</evidence>
<gene>
    <name evidence="6" type="primary">xseB</name>
    <name evidence="11" type="ORF">HMPREF3180_01881</name>
    <name evidence="8" type="ORF">JMUB3933_1671</name>
    <name evidence="9" type="ORF">JMUB3934_1803</name>
    <name evidence="10" type="ORF">JMUB3936_0551</name>
</gene>
<dbReference type="GO" id="GO:0008855">
    <property type="term" value="F:exodeoxyribonuclease VII activity"/>
    <property type="evidence" value="ECO:0007669"/>
    <property type="project" value="UniProtKB-UniRule"/>
</dbReference>
<keyword evidence="5 6" id="KW-0269">Exonuclease</keyword>
<comment type="catalytic activity">
    <reaction evidence="6">
        <text>Exonucleolytic cleavage in either 5'- to 3'- or 3'- to 5'-direction to yield nucleoside 5'-phosphates.</text>
        <dbReference type="EC" id="3.1.11.6"/>
    </reaction>
</comment>
<dbReference type="OrthoDB" id="81984at2"/>
<dbReference type="PIRSF" id="PIRSF006488">
    <property type="entry name" value="Exonuc_VII_S"/>
    <property type="match status" value="1"/>
</dbReference>
<comment type="subunit">
    <text evidence="6">Heterooligomer composed of large and small subunits.</text>
</comment>
<dbReference type="InterPro" id="IPR037004">
    <property type="entry name" value="Exonuc_VII_ssu_sf"/>
</dbReference>
<keyword evidence="3 6" id="KW-0540">Nuclease</keyword>
<evidence type="ECO:0000313" key="9">
    <source>
        <dbReference type="EMBL" id="BBM50497.1"/>
    </source>
</evidence>
<dbReference type="AlphaFoldDB" id="A0A133ZZY4"/>
<dbReference type="EC" id="3.1.11.6" evidence="6"/>
<evidence type="ECO:0000313" key="12">
    <source>
        <dbReference type="Proteomes" id="UP000070483"/>
    </source>
</evidence>
<reference evidence="10 15" key="5">
    <citation type="submission" date="2019-07" db="EMBL/GenBank/DDBJ databases">
        <title>Complete Genome Sequence of Leptotrichia wadei Strain JMUB3936.</title>
        <authorList>
            <person name="Watanabe S."/>
            <person name="Cui L."/>
        </authorList>
    </citation>
    <scope>NUCLEOTIDE SEQUENCE [LARGE SCALE GENOMIC DNA]</scope>
    <source>
        <strain evidence="10 15">JMUB3936</strain>
    </source>
</reference>
<keyword evidence="4 6" id="KW-0378">Hydrolase</keyword>
<evidence type="ECO:0000313" key="13">
    <source>
        <dbReference type="Proteomes" id="UP000321397"/>
    </source>
</evidence>
<dbReference type="InterPro" id="IPR003761">
    <property type="entry name" value="Exonuc_VII_S"/>
</dbReference>
<dbReference type="Proteomes" id="UP000321397">
    <property type="component" value="Chromosome"/>
</dbReference>
<reference evidence="9 14" key="4">
    <citation type="submission" date="2019-07" db="EMBL/GenBank/DDBJ databases">
        <title>Complete Genome Sequence of Leptotrichia wadei Strain JMUB3934.</title>
        <authorList>
            <person name="Watanabe S."/>
            <person name="Cui L."/>
        </authorList>
    </citation>
    <scope>NUCLEOTIDE SEQUENCE [LARGE SCALE GENOMIC DNA]</scope>
    <source>
        <strain evidence="9 14">JMUB3934</strain>
    </source>
</reference>
<protein>
    <recommendedName>
        <fullName evidence="6">Exodeoxyribonuclease 7 small subunit</fullName>
        <ecNumber evidence="6">3.1.11.6</ecNumber>
    </recommendedName>
    <alternativeName>
        <fullName evidence="6">Exodeoxyribonuclease VII small subunit</fullName>
        <shortName evidence="6">Exonuclease VII small subunit</shortName>
    </alternativeName>
</protein>
<dbReference type="GO" id="GO:0006308">
    <property type="term" value="P:DNA catabolic process"/>
    <property type="evidence" value="ECO:0007669"/>
    <property type="project" value="UniProtKB-UniRule"/>
</dbReference>
<evidence type="ECO:0000313" key="15">
    <source>
        <dbReference type="Proteomes" id="UP000321944"/>
    </source>
</evidence>
<evidence type="ECO:0000256" key="6">
    <source>
        <dbReference type="HAMAP-Rule" id="MF_00337"/>
    </source>
</evidence>
<dbReference type="HAMAP" id="MF_00337">
    <property type="entry name" value="Exonuc_7_S"/>
    <property type="match status" value="1"/>
</dbReference>
<evidence type="ECO:0000313" key="14">
    <source>
        <dbReference type="Proteomes" id="UP000321501"/>
    </source>
</evidence>
<sequence length="73" mass="8424">MAVKKQSYEENITQIDEILEKLESEELSLDDSISEYEKAIKLIKDSEKLLEAGEGKVMKVLEKNGKVEMEEFE</sequence>
<evidence type="ECO:0000256" key="7">
    <source>
        <dbReference type="SAM" id="Coils"/>
    </source>
</evidence>
<evidence type="ECO:0000313" key="10">
    <source>
        <dbReference type="EMBL" id="BBM54267.1"/>
    </source>
</evidence>
<feature type="coiled-coil region" evidence="7">
    <location>
        <begin position="5"/>
        <end position="39"/>
    </location>
</feature>
<dbReference type="GO" id="GO:0009318">
    <property type="term" value="C:exodeoxyribonuclease VII complex"/>
    <property type="evidence" value="ECO:0007669"/>
    <property type="project" value="UniProtKB-UniRule"/>
</dbReference>
<dbReference type="PANTHER" id="PTHR34137">
    <property type="entry name" value="EXODEOXYRIBONUCLEASE 7 SMALL SUBUNIT"/>
    <property type="match status" value="1"/>
</dbReference>
<dbReference type="PANTHER" id="PTHR34137:SF1">
    <property type="entry name" value="EXODEOXYRIBONUCLEASE 7 SMALL SUBUNIT"/>
    <property type="match status" value="1"/>
</dbReference>
<dbReference type="EMBL" id="AP019841">
    <property type="protein sequence ID" value="BBM54267.1"/>
    <property type="molecule type" value="Genomic_DNA"/>
</dbReference>
<reference evidence="12" key="2">
    <citation type="submission" date="2016-01" db="EMBL/GenBank/DDBJ databases">
        <authorList>
            <person name="Mitreva M."/>
            <person name="Pepin K.H."/>
            <person name="Mihindukulasuriya K.A."/>
            <person name="Fulton R."/>
            <person name="Fronick C."/>
            <person name="O'Laughlin M."/>
            <person name="Miner T."/>
            <person name="Herter B."/>
            <person name="Rosa B.A."/>
            <person name="Cordes M."/>
            <person name="Tomlinson C."/>
            <person name="Wollam A."/>
            <person name="Palsikar V.B."/>
            <person name="Mardis E.R."/>
            <person name="Wilson R.K."/>
        </authorList>
    </citation>
    <scope>NUCLEOTIDE SEQUENCE [LARGE SCALE GENOMIC DNA]</scope>
    <source>
        <strain evidence="12">KA00185</strain>
    </source>
</reference>
<evidence type="ECO:0000256" key="4">
    <source>
        <dbReference type="ARBA" id="ARBA00022801"/>
    </source>
</evidence>
<dbReference type="Gene3D" id="1.10.287.1040">
    <property type="entry name" value="Exonuclease VII, small subunit"/>
    <property type="match status" value="1"/>
</dbReference>